<evidence type="ECO:0000313" key="7">
    <source>
        <dbReference type="Proteomes" id="UP000193642"/>
    </source>
</evidence>
<dbReference type="InterPro" id="IPR016661">
    <property type="entry name" value="PFDN4"/>
</dbReference>
<dbReference type="SUPFAM" id="SSF46579">
    <property type="entry name" value="Prefoldin"/>
    <property type="match status" value="1"/>
</dbReference>
<comment type="caution">
    <text evidence="6">The sequence shown here is derived from an EMBL/GenBank/DDBJ whole genome shotgun (WGS) entry which is preliminary data.</text>
</comment>
<feature type="coiled-coil region" evidence="5">
    <location>
        <begin position="24"/>
        <end position="61"/>
    </location>
</feature>
<dbReference type="GO" id="GO:0051082">
    <property type="term" value="F:unfolded protein binding"/>
    <property type="evidence" value="ECO:0007669"/>
    <property type="project" value="InterPro"/>
</dbReference>
<dbReference type="OrthoDB" id="10250441at2759"/>
<dbReference type="Proteomes" id="UP000193642">
    <property type="component" value="Unassembled WGS sequence"/>
</dbReference>
<dbReference type="STRING" id="329046.A0A1Y2C4V2"/>
<dbReference type="InterPro" id="IPR002777">
    <property type="entry name" value="PFD_beta-like"/>
</dbReference>
<keyword evidence="2 4" id="KW-0143">Chaperone</keyword>
<dbReference type="EMBL" id="MCGO01000030">
    <property type="protein sequence ID" value="ORY42062.1"/>
    <property type="molecule type" value="Genomic_DNA"/>
</dbReference>
<gene>
    <name evidence="6" type="ORF">BCR33DRAFT_718679</name>
</gene>
<accession>A0A1Y2C4V2</accession>
<organism evidence="6 7">
    <name type="scientific">Rhizoclosmatium globosum</name>
    <dbReference type="NCBI Taxonomy" id="329046"/>
    <lineage>
        <taxon>Eukaryota</taxon>
        <taxon>Fungi</taxon>
        <taxon>Fungi incertae sedis</taxon>
        <taxon>Chytridiomycota</taxon>
        <taxon>Chytridiomycota incertae sedis</taxon>
        <taxon>Chytridiomycetes</taxon>
        <taxon>Chytridiales</taxon>
        <taxon>Chytriomycetaceae</taxon>
        <taxon>Rhizoclosmatium</taxon>
    </lineage>
</organism>
<evidence type="ECO:0000256" key="5">
    <source>
        <dbReference type="SAM" id="Coils"/>
    </source>
</evidence>
<dbReference type="GO" id="GO:0032968">
    <property type="term" value="P:positive regulation of transcription elongation by RNA polymerase II"/>
    <property type="evidence" value="ECO:0007669"/>
    <property type="project" value="EnsemblFungi"/>
</dbReference>
<dbReference type="InterPro" id="IPR009053">
    <property type="entry name" value="Prefoldin"/>
</dbReference>
<dbReference type="GO" id="GO:0016272">
    <property type="term" value="C:prefoldin complex"/>
    <property type="evidence" value="ECO:0007669"/>
    <property type="project" value="UniProtKB-UniRule"/>
</dbReference>
<keyword evidence="5" id="KW-0175">Coiled coil</keyword>
<keyword evidence="7" id="KW-1185">Reference proteome</keyword>
<dbReference type="GO" id="GO:0015631">
    <property type="term" value="F:tubulin binding"/>
    <property type="evidence" value="ECO:0007669"/>
    <property type="project" value="EnsemblFungi"/>
</dbReference>
<evidence type="ECO:0000313" key="6">
    <source>
        <dbReference type="EMBL" id="ORY42062.1"/>
    </source>
</evidence>
<dbReference type="GO" id="GO:0006457">
    <property type="term" value="P:protein folding"/>
    <property type="evidence" value="ECO:0007669"/>
    <property type="project" value="UniProtKB-UniRule"/>
</dbReference>
<evidence type="ECO:0000256" key="1">
    <source>
        <dbReference type="ARBA" id="ARBA00008045"/>
    </source>
</evidence>
<sequence length="128" mass="15020">MLQEENAQEDVEVTWEDQANINKFAKLNSKMSDLEEDYEEKKKDREYLEDLEQELELADEDEPVRYRIGDAFIHMSLESAQEKVVADKDQVVLEIEGLKNEMDDLQTDMDALKKVLYARFGKSINLEK</sequence>
<comment type="subunit">
    <text evidence="4">Heterohexamer of two PFD-alpha type and four PFD-beta type subunits.</text>
</comment>
<dbReference type="Gene3D" id="1.10.287.370">
    <property type="match status" value="1"/>
</dbReference>
<dbReference type="PANTHER" id="PTHR21100:SF9">
    <property type="entry name" value="PREFOLDIN SUBUNIT 4"/>
    <property type="match status" value="1"/>
</dbReference>
<feature type="coiled-coil region" evidence="5">
    <location>
        <begin position="88"/>
        <end position="115"/>
    </location>
</feature>
<proteinExistence type="inferred from homology"/>
<evidence type="ECO:0000256" key="4">
    <source>
        <dbReference type="PIRNR" id="PIRNR016477"/>
    </source>
</evidence>
<evidence type="ECO:0000256" key="2">
    <source>
        <dbReference type="ARBA" id="ARBA00023186"/>
    </source>
</evidence>
<dbReference type="GO" id="GO:0005737">
    <property type="term" value="C:cytoplasm"/>
    <property type="evidence" value="ECO:0007669"/>
    <property type="project" value="EnsemblFungi"/>
</dbReference>
<dbReference type="AlphaFoldDB" id="A0A1Y2C4V2"/>
<dbReference type="FunFam" id="1.10.287.370:FF:000005">
    <property type="entry name" value="Prefoldin subunit 4"/>
    <property type="match status" value="1"/>
</dbReference>
<evidence type="ECO:0000256" key="3">
    <source>
        <dbReference type="ARBA" id="ARBA00024667"/>
    </source>
</evidence>
<dbReference type="GO" id="GO:0007021">
    <property type="term" value="P:tubulin complex assembly"/>
    <property type="evidence" value="ECO:0007669"/>
    <property type="project" value="EnsemblFungi"/>
</dbReference>
<dbReference type="Pfam" id="PF01920">
    <property type="entry name" value="Prefoldin_2"/>
    <property type="match status" value="1"/>
</dbReference>
<dbReference type="GO" id="GO:0071629">
    <property type="term" value="P:cytoplasm protein quality control by the ubiquitin-proteasome system"/>
    <property type="evidence" value="ECO:0007669"/>
    <property type="project" value="EnsemblFungi"/>
</dbReference>
<dbReference type="CDD" id="cd23165">
    <property type="entry name" value="Prefoldin_4"/>
    <property type="match status" value="1"/>
</dbReference>
<comment type="function">
    <text evidence="3 4">Binds specifically to cytosolic chaperonin (c-CPN) and transfers target proteins to it. Binds to nascent polypeptide chain and promotes folding in an environment in which there are many competing pathways for nonnative proteins.</text>
</comment>
<comment type="similarity">
    <text evidence="1 4">Belongs to the prefoldin subunit beta family.</text>
</comment>
<protein>
    <recommendedName>
        <fullName evidence="4">Prefoldin subunit 4</fullName>
    </recommendedName>
</protein>
<reference evidence="6 7" key="1">
    <citation type="submission" date="2016-07" db="EMBL/GenBank/DDBJ databases">
        <title>Pervasive Adenine N6-methylation of Active Genes in Fungi.</title>
        <authorList>
            <consortium name="DOE Joint Genome Institute"/>
            <person name="Mondo S.J."/>
            <person name="Dannebaum R.O."/>
            <person name="Kuo R.C."/>
            <person name="Labutti K."/>
            <person name="Haridas S."/>
            <person name="Kuo A."/>
            <person name="Salamov A."/>
            <person name="Ahrendt S.R."/>
            <person name="Lipzen A."/>
            <person name="Sullivan W."/>
            <person name="Andreopoulos W.B."/>
            <person name="Clum A."/>
            <person name="Lindquist E."/>
            <person name="Daum C."/>
            <person name="Ramamoorthy G.K."/>
            <person name="Gryganskyi A."/>
            <person name="Culley D."/>
            <person name="Magnuson J.K."/>
            <person name="James T.Y."/>
            <person name="O'Malley M.A."/>
            <person name="Stajich J.E."/>
            <person name="Spatafora J.W."/>
            <person name="Visel A."/>
            <person name="Grigoriev I.V."/>
        </authorList>
    </citation>
    <scope>NUCLEOTIDE SEQUENCE [LARGE SCALE GENOMIC DNA]</scope>
    <source>
        <strain evidence="6 7">JEL800</strain>
    </source>
</reference>
<dbReference type="PANTHER" id="PTHR21100">
    <property type="entry name" value="PREFOLDIN SUBUNIT 4"/>
    <property type="match status" value="1"/>
</dbReference>
<dbReference type="PIRSF" id="PIRSF016477">
    <property type="entry name" value="Prefoldin_subunit_4"/>
    <property type="match status" value="1"/>
</dbReference>
<name>A0A1Y2C4V2_9FUNG</name>